<feature type="domain" description="GspL cytoplasmic actin-ATPase-like" evidence="12">
    <location>
        <begin position="27"/>
        <end position="124"/>
    </location>
</feature>
<feature type="domain" description="GspL periplasmic" evidence="13">
    <location>
        <begin position="220"/>
        <end position="368"/>
    </location>
</feature>
<feature type="compositionally biased region" description="Basic and acidic residues" evidence="10">
    <location>
        <begin position="132"/>
        <end position="151"/>
    </location>
</feature>
<dbReference type="GO" id="GO:0009276">
    <property type="term" value="C:Gram-negative-bacterium-type cell wall"/>
    <property type="evidence" value="ECO:0007669"/>
    <property type="project" value="InterPro"/>
</dbReference>
<name>A0A919APQ8_9PROT</name>
<keyword evidence="5" id="KW-0997">Cell inner membrane</keyword>
<keyword evidence="3" id="KW-0813">Transport</keyword>
<keyword evidence="4" id="KW-1003">Cell membrane</keyword>
<keyword evidence="7" id="KW-0653">Protein transport</keyword>
<dbReference type="PIRSF" id="PIRSF015761">
    <property type="entry name" value="Protein_L"/>
    <property type="match status" value="1"/>
</dbReference>
<dbReference type="SUPFAM" id="SSF53067">
    <property type="entry name" value="Actin-like ATPase domain"/>
    <property type="match status" value="1"/>
</dbReference>
<gene>
    <name evidence="14" type="ORF">GCM10017044_09630</name>
</gene>
<dbReference type="InterPro" id="IPR024230">
    <property type="entry name" value="GspL_cyto_dom"/>
</dbReference>
<evidence type="ECO:0000256" key="9">
    <source>
        <dbReference type="ARBA" id="ARBA00023136"/>
    </source>
</evidence>
<dbReference type="EMBL" id="BNCI01000001">
    <property type="protein sequence ID" value="GHF17331.1"/>
    <property type="molecule type" value="Genomic_DNA"/>
</dbReference>
<reference evidence="14" key="2">
    <citation type="submission" date="2020-09" db="EMBL/GenBank/DDBJ databases">
        <authorList>
            <person name="Sun Q."/>
            <person name="Kim S."/>
        </authorList>
    </citation>
    <scope>NUCLEOTIDE SEQUENCE</scope>
    <source>
        <strain evidence="14">KCTC 42590</strain>
    </source>
</reference>
<evidence type="ECO:0000256" key="4">
    <source>
        <dbReference type="ARBA" id="ARBA00022475"/>
    </source>
</evidence>
<evidence type="ECO:0000256" key="11">
    <source>
        <dbReference type="SAM" id="Phobius"/>
    </source>
</evidence>
<protein>
    <recommendedName>
        <fullName evidence="16">GspL periplasmic domain-containing protein</fullName>
    </recommendedName>
</protein>
<evidence type="ECO:0000256" key="7">
    <source>
        <dbReference type="ARBA" id="ARBA00022927"/>
    </source>
</evidence>
<evidence type="ECO:0000256" key="3">
    <source>
        <dbReference type="ARBA" id="ARBA00022448"/>
    </source>
</evidence>
<dbReference type="GO" id="GO:0015628">
    <property type="term" value="P:protein secretion by the type II secretion system"/>
    <property type="evidence" value="ECO:0007669"/>
    <property type="project" value="InterPro"/>
</dbReference>
<evidence type="ECO:0000259" key="12">
    <source>
        <dbReference type="Pfam" id="PF05134"/>
    </source>
</evidence>
<evidence type="ECO:0008006" key="16">
    <source>
        <dbReference type="Google" id="ProtNLM"/>
    </source>
</evidence>
<feature type="region of interest" description="Disordered" evidence="10">
    <location>
        <begin position="132"/>
        <end position="158"/>
    </location>
</feature>
<organism evidence="14 15">
    <name type="scientific">Kordiimonas sediminis</name>
    <dbReference type="NCBI Taxonomy" id="1735581"/>
    <lineage>
        <taxon>Bacteria</taxon>
        <taxon>Pseudomonadati</taxon>
        <taxon>Pseudomonadota</taxon>
        <taxon>Alphaproteobacteria</taxon>
        <taxon>Kordiimonadales</taxon>
        <taxon>Kordiimonadaceae</taxon>
        <taxon>Kordiimonas</taxon>
    </lineage>
</organism>
<dbReference type="InterPro" id="IPR043129">
    <property type="entry name" value="ATPase_NBD"/>
</dbReference>
<feature type="transmembrane region" description="Helical" evidence="11">
    <location>
        <begin position="220"/>
        <end position="241"/>
    </location>
</feature>
<keyword evidence="9 11" id="KW-0472">Membrane</keyword>
<dbReference type="AlphaFoldDB" id="A0A919APQ8"/>
<dbReference type="InterPro" id="IPR007812">
    <property type="entry name" value="T2SS_protein-GspL"/>
</dbReference>
<evidence type="ECO:0000259" key="13">
    <source>
        <dbReference type="Pfam" id="PF12693"/>
    </source>
</evidence>
<dbReference type="Gene3D" id="3.30.420.380">
    <property type="match status" value="1"/>
</dbReference>
<keyword evidence="15" id="KW-1185">Reference proteome</keyword>
<comment type="similarity">
    <text evidence="2">Belongs to the GSP L family.</text>
</comment>
<evidence type="ECO:0000256" key="1">
    <source>
        <dbReference type="ARBA" id="ARBA00004377"/>
    </source>
</evidence>
<comment type="subcellular location">
    <subcellularLocation>
        <location evidence="1">Cell inner membrane</location>
        <topology evidence="1">Single-pass membrane protein</topology>
    </subcellularLocation>
</comment>
<reference evidence="14" key="1">
    <citation type="journal article" date="2014" name="Int. J. Syst. Evol. Microbiol.">
        <title>Complete genome sequence of Corynebacterium casei LMG S-19264T (=DSM 44701T), isolated from a smear-ripened cheese.</title>
        <authorList>
            <consortium name="US DOE Joint Genome Institute (JGI-PGF)"/>
            <person name="Walter F."/>
            <person name="Albersmeier A."/>
            <person name="Kalinowski J."/>
            <person name="Ruckert C."/>
        </authorList>
    </citation>
    <scope>NUCLEOTIDE SEQUENCE</scope>
    <source>
        <strain evidence="14">KCTC 42590</strain>
    </source>
</reference>
<comment type="caution">
    <text evidence="14">The sequence shown here is derived from an EMBL/GenBank/DDBJ whole genome shotgun (WGS) entry which is preliminary data.</text>
</comment>
<dbReference type="GO" id="GO:0005886">
    <property type="term" value="C:plasma membrane"/>
    <property type="evidence" value="ECO:0007669"/>
    <property type="project" value="UniProtKB-SubCell"/>
</dbReference>
<evidence type="ECO:0000256" key="5">
    <source>
        <dbReference type="ARBA" id="ARBA00022519"/>
    </source>
</evidence>
<evidence type="ECO:0000256" key="8">
    <source>
        <dbReference type="ARBA" id="ARBA00022989"/>
    </source>
</evidence>
<dbReference type="NCBIfam" id="TIGR01709">
    <property type="entry name" value="typeII_sec_gspL"/>
    <property type="match status" value="1"/>
</dbReference>
<dbReference type="GO" id="GO:0015627">
    <property type="term" value="C:type II protein secretion system complex"/>
    <property type="evidence" value="ECO:0007669"/>
    <property type="project" value="InterPro"/>
</dbReference>
<dbReference type="InterPro" id="IPR025691">
    <property type="entry name" value="GspL_pp_dom"/>
</dbReference>
<sequence>MTHIYTLEEGGTFPAAGAAPSEAFGAEPVFLVLDGRDVSVFKVDMPDLPTDKLNRVLPSIMEEMIAGDVADHHFALVSPPEENKERQAGLVAVIRRTVLDTALEQAQQQGINVAGVTCEYLLLAVPDHADHGLESCDSSESKESKESEKSRSTGPAVRQSGDCVLVRFHDGTGLKIEDSLTADVLDGVDTLEAVTVPPSPAISFLQGPYAPGVPFQALVWWFRRSAVLFFALVTVWGAFSYTQMIRNVDARDRFDTEAISVFRAAYPDVKRVVNVEAQARAKAASGSQAGKHFLYFTSLVTEAVGTSNTLALDAVRYDAGLGTYSVVLRHRTFSDAEEFLSALKAAGLSAQSGNSRQEGADIYTEITVGGVLR</sequence>
<evidence type="ECO:0000256" key="6">
    <source>
        <dbReference type="ARBA" id="ARBA00022692"/>
    </source>
</evidence>
<evidence type="ECO:0000256" key="10">
    <source>
        <dbReference type="SAM" id="MobiDB-lite"/>
    </source>
</evidence>
<proteinExistence type="inferred from homology"/>
<evidence type="ECO:0000313" key="15">
    <source>
        <dbReference type="Proteomes" id="UP000630923"/>
    </source>
</evidence>
<dbReference type="RefSeq" id="WP_191250403.1">
    <property type="nucleotide sequence ID" value="NZ_BNCI01000001.1"/>
</dbReference>
<dbReference type="Proteomes" id="UP000630923">
    <property type="component" value="Unassembled WGS sequence"/>
</dbReference>
<evidence type="ECO:0000313" key="14">
    <source>
        <dbReference type="EMBL" id="GHF17331.1"/>
    </source>
</evidence>
<dbReference type="Pfam" id="PF12693">
    <property type="entry name" value="GspL_C"/>
    <property type="match status" value="1"/>
</dbReference>
<keyword evidence="8 11" id="KW-1133">Transmembrane helix</keyword>
<keyword evidence="6 11" id="KW-0812">Transmembrane</keyword>
<accession>A0A919APQ8</accession>
<dbReference type="Pfam" id="PF05134">
    <property type="entry name" value="T2SSL"/>
    <property type="match status" value="1"/>
</dbReference>
<evidence type="ECO:0000256" key="2">
    <source>
        <dbReference type="ARBA" id="ARBA00005318"/>
    </source>
</evidence>